<gene>
    <name evidence="1" type="ORF">BI308_22525</name>
</gene>
<name>A0A1L9QKX2_9CYAN</name>
<organism evidence="1 2">
    <name type="scientific">Roseofilum reptotaenium AO1-A</name>
    <dbReference type="NCBI Taxonomy" id="1925591"/>
    <lineage>
        <taxon>Bacteria</taxon>
        <taxon>Bacillati</taxon>
        <taxon>Cyanobacteriota</taxon>
        <taxon>Cyanophyceae</taxon>
        <taxon>Desertifilales</taxon>
        <taxon>Desertifilaceae</taxon>
        <taxon>Roseofilum</taxon>
    </lineage>
</organism>
<sequence>MMEMIKNENIEDKAIAADSWLEVGQVMYAGDPGGIMVNIITPTQPYCLSLTHMRIWINAPALGRRQYFRNS</sequence>
<reference evidence="1" key="1">
    <citation type="submission" date="2016-10" db="EMBL/GenBank/DDBJ databases">
        <title>CRISPR-Cas defence system in Roseofilum reptotaenium: evidence of a bacteriophage-cyanobacterium arms race in the coral black band disease.</title>
        <authorList>
            <person name="Buerger P."/>
            <person name="Wood-Charlson E.M."/>
            <person name="Weynberg K.D."/>
            <person name="Willis B."/>
            <person name="Van Oppen M.J."/>
        </authorList>
    </citation>
    <scope>NUCLEOTIDE SEQUENCE [LARGE SCALE GENOMIC DNA]</scope>
    <source>
        <strain evidence="1">AO1-A</strain>
    </source>
</reference>
<evidence type="ECO:0000313" key="1">
    <source>
        <dbReference type="EMBL" id="OJJ18142.1"/>
    </source>
</evidence>
<accession>A0A1L9QKX2</accession>
<comment type="caution">
    <text evidence="1">The sequence shown here is derived from an EMBL/GenBank/DDBJ whole genome shotgun (WGS) entry which is preliminary data.</text>
</comment>
<proteinExistence type="predicted"/>
<dbReference type="Proteomes" id="UP000183940">
    <property type="component" value="Unassembled WGS sequence"/>
</dbReference>
<keyword evidence="2" id="KW-1185">Reference proteome</keyword>
<evidence type="ECO:0000313" key="2">
    <source>
        <dbReference type="Proteomes" id="UP000183940"/>
    </source>
</evidence>
<dbReference type="AlphaFoldDB" id="A0A1L9QKX2"/>
<protein>
    <submittedName>
        <fullName evidence="1">Uncharacterized protein</fullName>
    </submittedName>
</protein>
<dbReference type="EMBL" id="MLAW01000057">
    <property type="protein sequence ID" value="OJJ18142.1"/>
    <property type="molecule type" value="Genomic_DNA"/>
</dbReference>